<evidence type="ECO:0000313" key="2">
    <source>
        <dbReference type="EMBL" id="CAD5212661.1"/>
    </source>
</evidence>
<keyword evidence="3" id="KW-1185">Reference proteome</keyword>
<keyword evidence="1" id="KW-0732">Signal</keyword>
<dbReference type="InterPro" id="IPR012674">
    <property type="entry name" value="Calycin"/>
</dbReference>
<gene>
    <name evidence="2" type="ORF">BOKJ2_LOCUS4462</name>
</gene>
<dbReference type="AlphaFoldDB" id="A0A811KA89"/>
<dbReference type="Proteomes" id="UP000783686">
    <property type="component" value="Unassembled WGS sequence"/>
</dbReference>
<proteinExistence type="predicted"/>
<name>A0A811KA89_9BILA</name>
<organism evidence="2 3">
    <name type="scientific">Bursaphelenchus okinawaensis</name>
    <dbReference type="NCBI Taxonomy" id="465554"/>
    <lineage>
        <taxon>Eukaryota</taxon>
        <taxon>Metazoa</taxon>
        <taxon>Ecdysozoa</taxon>
        <taxon>Nematoda</taxon>
        <taxon>Chromadorea</taxon>
        <taxon>Rhabditida</taxon>
        <taxon>Tylenchina</taxon>
        <taxon>Tylenchomorpha</taxon>
        <taxon>Aphelenchoidea</taxon>
        <taxon>Aphelenchoididae</taxon>
        <taxon>Bursaphelenchus</taxon>
    </lineage>
</organism>
<feature type="signal peptide" evidence="1">
    <location>
        <begin position="1"/>
        <end position="17"/>
    </location>
</feature>
<evidence type="ECO:0000313" key="3">
    <source>
        <dbReference type="Proteomes" id="UP000614601"/>
    </source>
</evidence>
<dbReference type="Proteomes" id="UP000614601">
    <property type="component" value="Unassembled WGS sequence"/>
</dbReference>
<protein>
    <submittedName>
        <fullName evidence="2">Uncharacterized protein</fullName>
    </submittedName>
</protein>
<accession>A0A811KA89</accession>
<dbReference type="EMBL" id="CAJFCW020000002">
    <property type="protein sequence ID" value="CAG9097149.1"/>
    <property type="molecule type" value="Genomic_DNA"/>
</dbReference>
<comment type="caution">
    <text evidence="2">The sequence shown here is derived from an EMBL/GenBank/DDBJ whole genome shotgun (WGS) entry which is preliminary data.</text>
</comment>
<reference evidence="2" key="1">
    <citation type="submission" date="2020-09" db="EMBL/GenBank/DDBJ databases">
        <authorList>
            <person name="Kikuchi T."/>
        </authorList>
    </citation>
    <scope>NUCLEOTIDE SEQUENCE</scope>
    <source>
        <strain evidence="2">SH1</strain>
    </source>
</reference>
<dbReference type="EMBL" id="CAJFDH010000002">
    <property type="protein sequence ID" value="CAD5212661.1"/>
    <property type="molecule type" value="Genomic_DNA"/>
</dbReference>
<dbReference type="Gene3D" id="2.40.128.20">
    <property type="match status" value="1"/>
</dbReference>
<feature type="chain" id="PRO_5036408293" evidence="1">
    <location>
        <begin position="18"/>
        <end position="172"/>
    </location>
</feature>
<evidence type="ECO:0000256" key="1">
    <source>
        <dbReference type="SAM" id="SignalP"/>
    </source>
</evidence>
<sequence>MKLVALSLLCLIKPTISEDKRPIPDDFLGTWIPSHDENLNKLLEAKQYGWAIRQILMLNMVKKTFVRNKNTFNITLTTGQRASSWDRMQINKMFKSYYLDGLRYYFLFDRSEHGLLLQVFNEQTFEIKETVHFQYEEPFLQMYVTYNNVTACIYHYKDEKRLEPKITLMELA</sequence>
<dbReference type="SUPFAM" id="SSF50814">
    <property type="entry name" value="Lipocalins"/>
    <property type="match status" value="1"/>
</dbReference>